<evidence type="ECO:0000313" key="2">
    <source>
        <dbReference type="EMBL" id="CAG5108579.1"/>
    </source>
</evidence>
<feature type="compositionally biased region" description="Low complexity" evidence="1">
    <location>
        <begin position="251"/>
        <end position="272"/>
    </location>
</feature>
<gene>
    <name evidence="2" type="ORF">OKIOD_LOCUS12627</name>
</gene>
<evidence type="ECO:0000256" key="1">
    <source>
        <dbReference type="SAM" id="MobiDB-lite"/>
    </source>
</evidence>
<feature type="compositionally biased region" description="Basic and acidic residues" evidence="1">
    <location>
        <begin position="221"/>
        <end position="230"/>
    </location>
</feature>
<feature type="compositionally biased region" description="Basic and acidic residues" evidence="1">
    <location>
        <begin position="406"/>
        <end position="438"/>
    </location>
</feature>
<dbReference type="EMBL" id="OU015566">
    <property type="protein sequence ID" value="CAG5108579.1"/>
    <property type="molecule type" value="Genomic_DNA"/>
</dbReference>
<evidence type="ECO:0000313" key="3">
    <source>
        <dbReference type="Proteomes" id="UP001158576"/>
    </source>
</evidence>
<keyword evidence="3" id="KW-1185">Reference proteome</keyword>
<accession>A0ABN7T1Y6</accession>
<name>A0ABN7T1Y6_OIKDI</name>
<protein>
    <submittedName>
        <fullName evidence="2">Oidioi.mRNA.OKI2018_I69.chr1.g3862.t1.cds</fullName>
    </submittedName>
</protein>
<feature type="compositionally biased region" description="Polar residues" evidence="1">
    <location>
        <begin position="300"/>
        <end position="310"/>
    </location>
</feature>
<reference evidence="2 3" key="1">
    <citation type="submission" date="2021-04" db="EMBL/GenBank/DDBJ databases">
        <authorList>
            <person name="Bliznina A."/>
        </authorList>
    </citation>
    <scope>NUCLEOTIDE SEQUENCE [LARGE SCALE GENOMIC DNA]</scope>
</reference>
<proteinExistence type="predicted"/>
<sequence length="686" mass="79912">MTKDAINAQNPDAKELERLREEAGIIRDPIDQPDFWRERKSAIKKDPVTQYPQESKGRMLIRLRLRIGDRFKDLLEQMVQDFTNPNVQMSLDSWQGSINTVSRVLSELVREENAKIAEDDRAQSNQSLFYGCLNAAKAAIDVHPLLNIVYIDESLEIPEARLPAYQERVSALKSRADFLFREDRLPKEELRDWKRTRRSEYVKDGVPKDIAATLARRDSRTIGWTSRRDGTTQTHPVEAQRAKCQETQTYQESTDSSMQTETQTSTNSTQTQLPLPSDDSNNNERASIDSGPDFFEDSYNARSDPSQLMPSASHGHPADSPEDGFSSDEEVLEDSEDEGAEATAGFPEPQSQDNQQDWSRRTDTLFESAEEEKAAEERRLRIAARWKEPLENIEEESESNASARMHQKEEAEEQRRLQKEEVDRLKKLKEDQEDRERVKEAIRARMRRQVEENTRIRREYFEEIQRKKEEQEAQERRLARDREAEEKRQAAIKAEEDKVLTKPQVGILLVAETGRRGNHYYLSKKESKLMSRISVRAMLDNRRIENFEEIRQAWFSSEGLLKYKDSQSPGHRQFKYNTRAGWTIKEGTENWRLDPVAALTAEERRIVHYLVEFLNYQGIKRRFKEALDHGLLDPAKMDAILVFAYKVCGGNLVHYIRFVFVRLYRLNDIPIPPVHLDATPKPRRFH</sequence>
<organism evidence="2 3">
    <name type="scientific">Oikopleura dioica</name>
    <name type="common">Tunicate</name>
    <dbReference type="NCBI Taxonomy" id="34765"/>
    <lineage>
        <taxon>Eukaryota</taxon>
        <taxon>Metazoa</taxon>
        <taxon>Chordata</taxon>
        <taxon>Tunicata</taxon>
        <taxon>Appendicularia</taxon>
        <taxon>Copelata</taxon>
        <taxon>Oikopleuridae</taxon>
        <taxon>Oikopleura</taxon>
    </lineage>
</organism>
<dbReference type="Proteomes" id="UP001158576">
    <property type="component" value="Chromosome 1"/>
</dbReference>
<feature type="region of interest" description="Disordered" evidence="1">
    <location>
        <begin position="221"/>
        <end position="438"/>
    </location>
</feature>
<feature type="compositionally biased region" description="Basic and acidic residues" evidence="1">
    <location>
        <begin position="371"/>
        <end position="390"/>
    </location>
</feature>
<feature type="compositionally biased region" description="Acidic residues" evidence="1">
    <location>
        <begin position="320"/>
        <end position="340"/>
    </location>
</feature>